<proteinExistence type="predicted"/>
<keyword evidence="6" id="KW-0256">Endoplasmic reticulum</keyword>
<dbReference type="AlphaFoldDB" id="A0A1V9GCJ6"/>
<reference evidence="17" key="1">
    <citation type="submission" date="2016-04" db="EMBL/GenBank/DDBJ databases">
        <authorList>
            <person name="Chen L."/>
            <person name="Zhuang W."/>
            <person name="Wang G."/>
        </authorList>
    </citation>
    <scope>NUCLEOTIDE SEQUENCE [LARGE SCALE GENOMIC DNA]</scope>
    <source>
        <strain evidence="17">208</strain>
    </source>
</reference>
<evidence type="ECO:0000256" key="11">
    <source>
        <dbReference type="ARBA" id="ARBA00023098"/>
    </source>
</evidence>
<evidence type="ECO:0000256" key="1">
    <source>
        <dbReference type="ARBA" id="ARBA00001947"/>
    </source>
</evidence>
<evidence type="ECO:0000256" key="8">
    <source>
        <dbReference type="ARBA" id="ARBA00022833"/>
    </source>
</evidence>
<sequence>MKKLYISNSSESVRMFKSNWMEALSKVHFTIPLFIYIPVIAFMTWQAFAKGISAGYYFLFLALGLVIWTITEYILHRFIFHFEPSSEWGKRIHFIFHGVHHDYPRDAKRLVMPPSASIPIALWFYFLFSLIFSDKTLLYSFFSGFVAGYLAYDMMHYAMHHYNFKSPLMKRIKQHHMLHHYDDPTKGYGVSSSLWDVIFQSGFPKKKK</sequence>
<dbReference type="GO" id="GO:0005506">
    <property type="term" value="F:iron ion binding"/>
    <property type="evidence" value="ECO:0007669"/>
    <property type="project" value="InterPro"/>
</dbReference>
<evidence type="ECO:0000256" key="13">
    <source>
        <dbReference type="ARBA" id="ARBA00023160"/>
    </source>
</evidence>
<dbReference type="GO" id="GO:0006633">
    <property type="term" value="P:fatty acid biosynthetic process"/>
    <property type="evidence" value="ECO:0007669"/>
    <property type="project" value="UniProtKB-KW"/>
</dbReference>
<name>A0A1V9GCJ6_9BACT</name>
<dbReference type="STRING" id="550983.A4R26_00340"/>
<gene>
    <name evidence="16" type="ORF">A4R26_00340</name>
</gene>
<accession>A0A1V9GCJ6</accession>
<organism evidence="16 17">
    <name type="scientific">Niastella populi</name>
    <dbReference type="NCBI Taxonomy" id="550983"/>
    <lineage>
        <taxon>Bacteria</taxon>
        <taxon>Pseudomonadati</taxon>
        <taxon>Bacteroidota</taxon>
        <taxon>Chitinophagia</taxon>
        <taxon>Chitinophagales</taxon>
        <taxon>Chitinophagaceae</taxon>
        <taxon>Niastella</taxon>
    </lineage>
</organism>
<keyword evidence="5" id="KW-0479">Metal-binding</keyword>
<keyword evidence="10" id="KW-0560">Oxidoreductase</keyword>
<keyword evidence="9 14" id="KW-1133">Transmembrane helix</keyword>
<keyword evidence="7" id="KW-0276">Fatty acid metabolism</keyword>
<dbReference type="OrthoDB" id="9784228at2"/>
<evidence type="ECO:0000256" key="3">
    <source>
        <dbReference type="ARBA" id="ARBA00022516"/>
    </source>
</evidence>
<evidence type="ECO:0000256" key="2">
    <source>
        <dbReference type="ARBA" id="ARBA00004477"/>
    </source>
</evidence>
<feature type="transmembrane region" description="Helical" evidence="14">
    <location>
        <begin position="110"/>
        <end position="131"/>
    </location>
</feature>
<evidence type="ECO:0000313" key="16">
    <source>
        <dbReference type="EMBL" id="OQP68294.1"/>
    </source>
</evidence>
<dbReference type="InterPro" id="IPR014430">
    <property type="entry name" value="Scs7"/>
</dbReference>
<dbReference type="EMBL" id="LWBP01000001">
    <property type="protein sequence ID" value="OQP68294.1"/>
    <property type="molecule type" value="Genomic_DNA"/>
</dbReference>
<feature type="transmembrane region" description="Helical" evidence="14">
    <location>
        <begin position="27"/>
        <end position="48"/>
    </location>
</feature>
<feature type="transmembrane region" description="Helical" evidence="14">
    <location>
        <begin position="137"/>
        <end position="155"/>
    </location>
</feature>
<feature type="transmembrane region" description="Helical" evidence="14">
    <location>
        <begin position="54"/>
        <end position="75"/>
    </location>
</feature>
<keyword evidence="17" id="KW-1185">Reference proteome</keyword>
<comment type="caution">
    <text evidence="16">The sequence shown here is derived from an EMBL/GenBank/DDBJ whole genome shotgun (WGS) entry which is preliminary data.</text>
</comment>
<dbReference type="Pfam" id="PF04116">
    <property type="entry name" value="FA_hydroxylase"/>
    <property type="match status" value="1"/>
</dbReference>
<evidence type="ECO:0000259" key="15">
    <source>
        <dbReference type="Pfam" id="PF04116"/>
    </source>
</evidence>
<keyword evidence="4 14" id="KW-0812">Transmembrane</keyword>
<keyword evidence="11" id="KW-0443">Lipid metabolism</keyword>
<feature type="domain" description="Fatty acid hydroxylase" evidence="15">
    <location>
        <begin position="62"/>
        <end position="200"/>
    </location>
</feature>
<dbReference type="InterPro" id="IPR006694">
    <property type="entry name" value="Fatty_acid_hydroxylase"/>
</dbReference>
<protein>
    <submittedName>
        <fullName evidence="16">Fatty acid hydroxylase</fullName>
    </submittedName>
</protein>
<evidence type="ECO:0000256" key="4">
    <source>
        <dbReference type="ARBA" id="ARBA00022692"/>
    </source>
</evidence>
<dbReference type="GO" id="GO:0016020">
    <property type="term" value="C:membrane"/>
    <property type="evidence" value="ECO:0007669"/>
    <property type="project" value="InterPro"/>
</dbReference>
<evidence type="ECO:0000256" key="14">
    <source>
        <dbReference type="SAM" id="Phobius"/>
    </source>
</evidence>
<evidence type="ECO:0000256" key="9">
    <source>
        <dbReference type="ARBA" id="ARBA00022989"/>
    </source>
</evidence>
<comment type="cofactor">
    <cofactor evidence="1">
        <name>Zn(2+)</name>
        <dbReference type="ChEBI" id="CHEBI:29105"/>
    </cofactor>
</comment>
<evidence type="ECO:0000256" key="7">
    <source>
        <dbReference type="ARBA" id="ARBA00022832"/>
    </source>
</evidence>
<dbReference type="PANTHER" id="PTHR12863:SF1">
    <property type="entry name" value="FATTY ACID 2-HYDROXYLASE"/>
    <property type="match status" value="1"/>
</dbReference>
<keyword evidence="13" id="KW-0275">Fatty acid biosynthesis</keyword>
<evidence type="ECO:0000256" key="5">
    <source>
        <dbReference type="ARBA" id="ARBA00022723"/>
    </source>
</evidence>
<evidence type="ECO:0000256" key="12">
    <source>
        <dbReference type="ARBA" id="ARBA00023136"/>
    </source>
</evidence>
<dbReference type="Proteomes" id="UP000192276">
    <property type="component" value="Unassembled WGS sequence"/>
</dbReference>
<evidence type="ECO:0000256" key="6">
    <source>
        <dbReference type="ARBA" id="ARBA00022824"/>
    </source>
</evidence>
<keyword evidence="12 14" id="KW-0472">Membrane</keyword>
<evidence type="ECO:0000313" key="17">
    <source>
        <dbReference type="Proteomes" id="UP000192276"/>
    </source>
</evidence>
<dbReference type="GO" id="GO:0080132">
    <property type="term" value="F:fatty acid 2-hydroxylase activity"/>
    <property type="evidence" value="ECO:0007669"/>
    <property type="project" value="InterPro"/>
</dbReference>
<keyword evidence="3" id="KW-0444">Lipid biosynthesis</keyword>
<keyword evidence="8" id="KW-0862">Zinc</keyword>
<comment type="subcellular location">
    <subcellularLocation>
        <location evidence="2">Endoplasmic reticulum membrane</location>
        <topology evidence="2">Multi-pass membrane protein</topology>
    </subcellularLocation>
</comment>
<dbReference type="RefSeq" id="WP_081158481.1">
    <property type="nucleotide sequence ID" value="NZ_LWBP01000001.1"/>
</dbReference>
<evidence type="ECO:0000256" key="10">
    <source>
        <dbReference type="ARBA" id="ARBA00023002"/>
    </source>
</evidence>
<dbReference type="PANTHER" id="PTHR12863">
    <property type="entry name" value="FATTY ACID HYDROXYLASE"/>
    <property type="match status" value="1"/>
</dbReference>